<dbReference type="GO" id="GO:0006000">
    <property type="term" value="P:fructose metabolic process"/>
    <property type="evidence" value="ECO:0007669"/>
    <property type="project" value="InterPro"/>
</dbReference>
<evidence type="ECO:0000313" key="10">
    <source>
        <dbReference type="Proteomes" id="UP000054248"/>
    </source>
</evidence>
<evidence type="ECO:0000256" key="3">
    <source>
        <dbReference type="ARBA" id="ARBA00022741"/>
    </source>
</evidence>
<dbReference type="Gene3D" id="3.40.50.300">
    <property type="entry name" value="P-loop containing nucleotide triphosphate hydrolases"/>
    <property type="match status" value="1"/>
</dbReference>
<feature type="domain" description="6-phosphofructo-2-kinase" evidence="8">
    <location>
        <begin position="6"/>
        <end position="226"/>
    </location>
</feature>
<reference evidence="10" key="2">
    <citation type="submission" date="2015-01" db="EMBL/GenBank/DDBJ databases">
        <title>Evolutionary Origins and Diversification of the Mycorrhizal Mutualists.</title>
        <authorList>
            <consortium name="DOE Joint Genome Institute"/>
            <consortium name="Mycorrhizal Genomics Consortium"/>
            <person name="Kohler A."/>
            <person name="Kuo A."/>
            <person name="Nagy L.G."/>
            <person name="Floudas D."/>
            <person name="Copeland A."/>
            <person name="Barry K.W."/>
            <person name="Cichocki N."/>
            <person name="Veneault-Fourrey C."/>
            <person name="LaButti K."/>
            <person name="Lindquist E.A."/>
            <person name="Lipzen A."/>
            <person name="Lundell T."/>
            <person name="Morin E."/>
            <person name="Murat C."/>
            <person name="Riley R."/>
            <person name="Ohm R."/>
            <person name="Sun H."/>
            <person name="Tunlid A."/>
            <person name="Henrissat B."/>
            <person name="Grigoriev I.V."/>
            <person name="Hibbett D.S."/>
            <person name="Martin F."/>
        </authorList>
    </citation>
    <scope>NUCLEOTIDE SEQUENCE [LARGE SCALE GENOMIC DNA]</scope>
    <source>
        <strain evidence="10">MUT 4182</strain>
    </source>
</reference>
<dbReference type="GO" id="GO:0005829">
    <property type="term" value="C:cytosol"/>
    <property type="evidence" value="ECO:0007669"/>
    <property type="project" value="TreeGrafter"/>
</dbReference>
<dbReference type="PANTHER" id="PTHR10606:SF44">
    <property type="entry name" value="6-PHOSPHOFRUCTO 2-KINASE_FRUCTOSE 2,6-BISPHOSPHATASE LONG FORM"/>
    <property type="match status" value="1"/>
</dbReference>
<protein>
    <recommendedName>
        <fullName evidence="2">fructose-2,6-bisphosphate 2-phosphatase</fullName>
        <ecNumber evidence="2">3.1.3.46</ecNumber>
    </recommendedName>
</protein>
<evidence type="ECO:0000256" key="1">
    <source>
        <dbReference type="ARBA" id="ARBA00008408"/>
    </source>
</evidence>
<evidence type="ECO:0000256" key="7">
    <source>
        <dbReference type="PIRSR" id="PIRSR613078-2"/>
    </source>
</evidence>
<keyword evidence="10" id="KW-1185">Reference proteome</keyword>
<evidence type="ECO:0000256" key="4">
    <source>
        <dbReference type="ARBA" id="ARBA00022801"/>
    </source>
</evidence>
<dbReference type="AlphaFoldDB" id="A0A0C3QID6"/>
<dbReference type="PIRSF" id="PIRSF000709">
    <property type="entry name" value="6PFK_2-Ptase"/>
    <property type="match status" value="1"/>
</dbReference>
<dbReference type="GO" id="GO:0004331">
    <property type="term" value="F:fructose-2,6-bisphosphate 2-phosphatase activity"/>
    <property type="evidence" value="ECO:0007669"/>
    <property type="project" value="UniProtKB-EC"/>
</dbReference>
<dbReference type="SMART" id="SM00855">
    <property type="entry name" value="PGAM"/>
    <property type="match status" value="1"/>
</dbReference>
<dbReference type="Proteomes" id="UP000054248">
    <property type="component" value="Unassembled WGS sequence"/>
</dbReference>
<dbReference type="Pfam" id="PF01591">
    <property type="entry name" value="6PF2K"/>
    <property type="match status" value="1"/>
</dbReference>
<dbReference type="InterPro" id="IPR001345">
    <property type="entry name" value="PG/BPGM_mutase_AS"/>
</dbReference>
<evidence type="ECO:0000313" key="9">
    <source>
        <dbReference type="EMBL" id="KIO26586.1"/>
    </source>
</evidence>
<dbReference type="GO" id="GO:0005524">
    <property type="term" value="F:ATP binding"/>
    <property type="evidence" value="ECO:0007669"/>
    <property type="project" value="UniProtKB-KW"/>
</dbReference>
<dbReference type="InterPro" id="IPR013079">
    <property type="entry name" value="6Phosfructo_kin"/>
</dbReference>
<organism evidence="9 10">
    <name type="scientific">Tulasnella calospora MUT 4182</name>
    <dbReference type="NCBI Taxonomy" id="1051891"/>
    <lineage>
        <taxon>Eukaryota</taxon>
        <taxon>Fungi</taxon>
        <taxon>Dikarya</taxon>
        <taxon>Basidiomycota</taxon>
        <taxon>Agaricomycotina</taxon>
        <taxon>Agaricomycetes</taxon>
        <taxon>Cantharellales</taxon>
        <taxon>Tulasnellaceae</taxon>
        <taxon>Tulasnella</taxon>
    </lineage>
</organism>
<dbReference type="EMBL" id="KN823022">
    <property type="protein sequence ID" value="KIO26586.1"/>
    <property type="molecule type" value="Genomic_DNA"/>
</dbReference>
<dbReference type="FunFam" id="3.40.50.300:FF:000644">
    <property type="entry name" value="GpmB, Fructose-2,6-bisphosphatase"/>
    <property type="match status" value="1"/>
</dbReference>
<dbReference type="PRINTS" id="PR00991">
    <property type="entry name" value="6PFRUCTKNASE"/>
</dbReference>
<feature type="binding site" evidence="7">
    <location>
        <begin position="233"/>
        <end position="240"/>
    </location>
    <ligand>
        <name>substrate</name>
    </ligand>
</feature>
<dbReference type="SUPFAM" id="SSF52540">
    <property type="entry name" value="P-loop containing nucleoside triphosphate hydrolases"/>
    <property type="match status" value="1"/>
</dbReference>
<dbReference type="EC" id="3.1.3.46" evidence="2"/>
<name>A0A0C3QID6_9AGAM</name>
<evidence type="ECO:0000256" key="5">
    <source>
        <dbReference type="ARBA" id="ARBA00022840"/>
    </source>
</evidence>
<dbReference type="InterPro" id="IPR027417">
    <property type="entry name" value="P-loop_NTPase"/>
</dbReference>
<dbReference type="InterPro" id="IPR029033">
    <property type="entry name" value="His_PPase_superfam"/>
</dbReference>
<dbReference type="HOGENOM" id="CLU_006383_0_1_1"/>
<dbReference type="SUPFAM" id="SSF53254">
    <property type="entry name" value="Phosphoglycerate mutase-like"/>
    <property type="match status" value="1"/>
</dbReference>
<dbReference type="GO" id="GO:0003873">
    <property type="term" value="F:6-phosphofructo-2-kinase activity"/>
    <property type="evidence" value="ECO:0007669"/>
    <property type="project" value="InterPro"/>
</dbReference>
<dbReference type="STRING" id="1051891.A0A0C3QID6"/>
<reference evidence="9 10" key="1">
    <citation type="submission" date="2014-04" db="EMBL/GenBank/DDBJ databases">
        <authorList>
            <consortium name="DOE Joint Genome Institute"/>
            <person name="Kuo A."/>
            <person name="Girlanda M."/>
            <person name="Perotto S."/>
            <person name="Kohler A."/>
            <person name="Nagy L.G."/>
            <person name="Floudas D."/>
            <person name="Copeland A."/>
            <person name="Barry K.W."/>
            <person name="Cichocki N."/>
            <person name="Veneault-Fourrey C."/>
            <person name="LaButti K."/>
            <person name="Lindquist E.A."/>
            <person name="Lipzen A."/>
            <person name="Lundell T."/>
            <person name="Morin E."/>
            <person name="Murat C."/>
            <person name="Sun H."/>
            <person name="Tunlid A."/>
            <person name="Henrissat B."/>
            <person name="Grigoriev I.V."/>
            <person name="Hibbett D.S."/>
            <person name="Martin F."/>
            <person name="Nordberg H.P."/>
            <person name="Cantor M.N."/>
            <person name="Hua S.X."/>
        </authorList>
    </citation>
    <scope>NUCLEOTIDE SEQUENCE [LARGE SCALE GENOMIC DNA]</scope>
    <source>
        <strain evidence="9 10">MUT 4182</strain>
    </source>
</reference>
<feature type="non-terminal residue" evidence="9">
    <location>
        <position position="1"/>
    </location>
</feature>
<dbReference type="OrthoDB" id="267323at2759"/>
<dbReference type="PROSITE" id="PS00175">
    <property type="entry name" value="PG_MUTASE"/>
    <property type="match status" value="1"/>
</dbReference>
<feature type="active site" description="Tele-phosphohistidine intermediate" evidence="6">
    <location>
        <position position="234"/>
    </location>
</feature>
<dbReference type="GO" id="GO:0006003">
    <property type="term" value="P:fructose 2,6-bisphosphate metabolic process"/>
    <property type="evidence" value="ECO:0007669"/>
    <property type="project" value="InterPro"/>
</dbReference>
<dbReference type="InterPro" id="IPR003094">
    <property type="entry name" value="6Pfruct_kin"/>
</dbReference>
<keyword evidence="3" id="KW-0547">Nucleotide-binding</keyword>
<comment type="similarity">
    <text evidence="1">In the C-terminal section; belongs to the phosphoglycerate mutase family.</text>
</comment>
<dbReference type="Gene3D" id="3.40.50.1240">
    <property type="entry name" value="Phosphoglycerate mutase-like"/>
    <property type="match status" value="1"/>
</dbReference>
<sequence>KAEKPDYSNVKIVLALVGLPARGKSSLAKKLLRYLTWLEYKVKIFNVGELRRKKTLEEKESQGIHGTTRPGSFDHTHVETLQSAEKIAEESLENLISWMKSGGNIGIHDARNTNRARRARITARVSRESDFKLVFLETICEDPAIIEANITLKTSEDDPDYSGLSHEEAVEDYTQGIKQCEAVYETIEPFDYMKINDIGKQLEMFRMEGDLLCRIAYFLMNLHLEPRSIFLSRHGECVYNVENRIGGDVGLSQVGEAYARALPSVIYDAAGNQPMTVWTSALRRTIHTARHLPYPKMAWKALDEIDAGVCDGMTYKEIEEAFPGDFAQRDRDKFNYRYSGGESYRDVVARLEPVILQLEREKNILVIGHQAILRCLYAYFHGNFSQDDLPYINIPLHTVIKLTPTAYGCDEELYTAPIEASSTHRPKPTFEADSS</sequence>
<gene>
    <name evidence="9" type="ORF">M407DRAFT_74298</name>
</gene>
<keyword evidence="5" id="KW-0067">ATP-binding</keyword>
<evidence type="ECO:0000259" key="8">
    <source>
        <dbReference type="Pfam" id="PF01591"/>
    </source>
</evidence>
<evidence type="ECO:0000256" key="6">
    <source>
        <dbReference type="PIRSR" id="PIRSR613078-1"/>
    </source>
</evidence>
<proteinExistence type="inferred from homology"/>
<feature type="binding site" evidence="7">
    <location>
        <position position="284"/>
    </location>
    <ligand>
        <name>substrate</name>
    </ligand>
</feature>
<dbReference type="InterPro" id="IPR013078">
    <property type="entry name" value="His_Pase_superF_clade-1"/>
</dbReference>
<evidence type="ECO:0000256" key="2">
    <source>
        <dbReference type="ARBA" id="ARBA00013067"/>
    </source>
</evidence>
<keyword evidence="4" id="KW-0378">Hydrolase</keyword>
<dbReference type="CDD" id="cd07067">
    <property type="entry name" value="HP_PGM_like"/>
    <property type="match status" value="1"/>
</dbReference>
<dbReference type="PANTHER" id="PTHR10606">
    <property type="entry name" value="6-PHOSPHOFRUCTO-2-KINASE/FRUCTOSE-2,6-BISPHOSPHATASE"/>
    <property type="match status" value="1"/>
</dbReference>
<feature type="active site" description="Proton donor/acceptor" evidence="6">
    <location>
        <position position="320"/>
    </location>
</feature>
<accession>A0A0C3QID6</accession>
<dbReference type="FunFam" id="3.40.50.1240:FF:000005">
    <property type="entry name" value="GpmB, Fructose-2,6-bisphosphatase"/>
    <property type="match status" value="1"/>
</dbReference>
<dbReference type="Pfam" id="PF00300">
    <property type="entry name" value="His_Phos_1"/>
    <property type="match status" value="1"/>
</dbReference>